<comment type="caution">
    <text evidence="1">The sequence shown here is derived from an EMBL/GenBank/DDBJ whole genome shotgun (WGS) entry which is preliminary data.</text>
</comment>
<sequence length="117" mass="12448">MDTIAASCFELAPGTARRLDHADGRELFVLRGRVWLTCSGYGEDLFVSAGHALRLGPGAVIECDGPVAARLRLEPVEAGWFARAGRALAALARRLPRWPVLRPAAPDLKALDGGCNG</sequence>
<dbReference type="Pfam" id="PF11142">
    <property type="entry name" value="DUF2917"/>
    <property type="match status" value="1"/>
</dbReference>
<gene>
    <name evidence="1" type="ORF">HHL10_21980</name>
</gene>
<dbReference type="InterPro" id="IPR021317">
    <property type="entry name" value="DUF2917"/>
</dbReference>
<reference evidence="1 2" key="1">
    <citation type="submission" date="2020-04" db="EMBL/GenBank/DDBJ databases">
        <title>Azohydromonas sp. isolated from soil.</title>
        <authorList>
            <person name="Dahal R.H."/>
        </authorList>
    </citation>
    <scope>NUCLEOTIDE SEQUENCE [LARGE SCALE GENOMIC DNA]</scope>
    <source>
        <strain evidence="1 2">G-1-1-14</strain>
    </source>
</reference>
<dbReference type="AlphaFoldDB" id="A0A848FHB2"/>
<evidence type="ECO:0000313" key="1">
    <source>
        <dbReference type="EMBL" id="NML17643.1"/>
    </source>
</evidence>
<dbReference type="EMBL" id="JABBFW010000020">
    <property type="protein sequence ID" value="NML17643.1"/>
    <property type="molecule type" value="Genomic_DNA"/>
</dbReference>
<dbReference type="Proteomes" id="UP000574067">
    <property type="component" value="Unassembled WGS sequence"/>
</dbReference>
<keyword evidence="2" id="KW-1185">Reference proteome</keyword>
<evidence type="ECO:0000313" key="2">
    <source>
        <dbReference type="Proteomes" id="UP000574067"/>
    </source>
</evidence>
<protein>
    <submittedName>
        <fullName evidence="1">DUF2917 domain-containing protein</fullName>
    </submittedName>
</protein>
<dbReference type="RefSeq" id="WP_169162542.1">
    <property type="nucleotide sequence ID" value="NZ_JABBFW010000020.1"/>
</dbReference>
<name>A0A848FHB2_9BURK</name>
<organism evidence="1 2">
    <name type="scientific">Azohydromonas caseinilytica</name>
    <dbReference type="NCBI Taxonomy" id="2728836"/>
    <lineage>
        <taxon>Bacteria</taxon>
        <taxon>Pseudomonadati</taxon>
        <taxon>Pseudomonadota</taxon>
        <taxon>Betaproteobacteria</taxon>
        <taxon>Burkholderiales</taxon>
        <taxon>Sphaerotilaceae</taxon>
        <taxon>Azohydromonas</taxon>
    </lineage>
</organism>
<accession>A0A848FHB2</accession>
<proteinExistence type="predicted"/>